<proteinExistence type="predicted"/>
<evidence type="ECO:0000313" key="2">
    <source>
        <dbReference type="EMBL" id="MPM50862.1"/>
    </source>
</evidence>
<dbReference type="AlphaFoldDB" id="A0A645ACD4"/>
<dbReference type="EMBL" id="VSSQ01013159">
    <property type="protein sequence ID" value="MPM50862.1"/>
    <property type="molecule type" value="Genomic_DNA"/>
</dbReference>
<evidence type="ECO:0000256" key="1">
    <source>
        <dbReference type="SAM" id="MobiDB-lite"/>
    </source>
</evidence>
<accession>A0A645ACD4</accession>
<feature type="compositionally biased region" description="Basic and acidic residues" evidence="1">
    <location>
        <begin position="11"/>
        <end position="43"/>
    </location>
</feature>
<comment type="caution">
    <text evidence="2">The sequence shown here is derived from an EMBL/GenBank/DDBJ whole genome shotgun (WGS) entry which is preliminary data.</text>
</comment>
<name>A0A645ACD4_9ZZZZ</name>
<organism evidence="2">
    <name type="scientific">bioreactor metagenome</name>
    <dbReference type="NCBI Taxonomy" id="1076179"/>
    <lineage>
        <taxon>unclassified sequences</taxon>
        <taxon>metagenomes</taxon>
        <taxon>ecological metagenomes</taxon>
    </lineage>
</organism>
<reference evidence="2" key="1">
    <citation type="submission" date="2019-08" db="EMBL/GenBank/DDBJ databases">
        <authorList>
            <person name="Kucharzyk K."/>
            <person name="Murdoch R.W."/>
            <person name="Higgins S."/>
            <person name="Loffler F."/>
        </authorList>
    </citation>
    <scope>NUCLEOTIDE SEQUENCE</scope>
</reference>
<feature type="region of interest" description="Disordered" evidence="1">
    <location>
        <begin position="1"/>
        <end position="43"/>
    </location>
</feature>
<gene>
    <name evidence="2" type="ORF">SDC9_97608</name>
</gene>
<sequence length="123" mass="14170">MLLPEADQGVEEQHDDDHGEIAEVPGDQRKDRRRFDHPRNRAPEQLEQLAPGAGLLLLQRIGPALLQPLRRFRGGQTLFGAADFPINIRQRHLGGGFRIQHETRRRFFFGAHVRTSLIELFFQ</sequence>
<protein>
    <submittedName>
        <fullName evidence="2">Uncharacterized protein</fullName>
    </submittedName>
</protein>